<reference evidence="1 2" key="1">
    <citation type="journal article" date="2017" name="Nat. Commun.">
        <title>Genome assembly with in vitro proximity ligation data and whole-genome triplication in lettuce.</title>
        <authorList>
            <person name="Reyes-Chin-Wo S."/>
            <person name="Wang Z."/>
            <person name="Yang X."/>
            <person name="Kozik A."/>
            <person name="Arikit S."/>
            <person name="Song C."/>
            <person name="Xia L."/>
            <person name="Froenicke L."/>
            <person name="Lavelle D.O."/>
            <person name="Truco M.J."/>
            <person name="Xia R."/>
            <person name="Zhu S."/>
            <person name="Xu C."/>
            <person name="Xu H."/>
            <person name="Xu X."/>
            <person name="Cox K."/>
            <person name="Korf I."/>
            <person name="Meyers B.C."/>
            <person name="Michelmore R.W."/>
        </authorList>
    </citation>
    <scope>NUCLEOTIDE SEQUENCE [LARGE SCALE GENOMIC DNA]</scope>
    <source>
        <strain evidence="2">cv. Salinas</strain>
        <tissue evidence="1">Seedlings</tissue>
    </source>
</reference>
<name>A0A9R1XT07_LACSA</name>
<evidence type="ECO:0000313" key="2">
    <source>
        <dbReference type="Proteomes" id="UP000235145"/>
    </source>
</evidence>
<gene>
    <name evidence="1" type="ORF">LSAT_V11C200054640</name>
</gene>
<comment type="caution">
    <text evidence="1">The sequence shown here is derived from an EMBL/GenBank/DDBJ whole genome shotgun (WGS) entry which is preliminary data.</text>
</comment>
<protein>
    <submittedName>
        <fullName evidence="1">Uncharacterized protein</fullName>
    </submittedName>
</protein>
<keyword evidence="2" id="KW-1185">Reference proteome</keyword>
<sequence length="99" mass="11507">MGIQEEVHNSRYEEEVHNLGIQDEVHDSRYPELITRVHGKRKTTASLYSFVLDFSFSPTLFVFASDSNRYFHRWEEEDGGPLLPYPITYISTVGAQQKP</sequence>
<proteinExistence type="predicted"/>
<dbReference type="Proteomes" id="UP000235145">
    <property type="component" value="Unassembled WGS sequence"/>
</dbReference>
<evidence type="ECO:0000313" key="1">
    <source>
        <dbReference type="EMBL" id="KAJ0220579.1"/>
    </source>
</evidence>
<dbReference type="AlphaFoldDB" id="A0A9R1XT07"/>
<dbReference type="EMBL" id="NBSK02000002">
    <property type="protein sequence ID" value="KAJ0220579.1"/>
    <property type="molecule type" value="Genomic_DNA"/>
</dbReference>
<organism evidence="1 2">
    <name type="scientific">Lactuca sativa</name>
    <name type="common">Garden lettuce</name>
    <dbReference type="NCBI Taxonomy" id="4236"/>
    <lineage>
        <taxon>Eukaryota</taxon>
        <taxon>Viridiplantae</taxon>
        <taxon>Streptophyta</taxon>
        <taxon>Embryophyta</taxon>
        <taxon>Tracheophyta</taxon>
        <taxon>Spermatophyta</taxon>
        <taxon>Magnoliopsida</taxon>
        <taxon>eudicotyledons</taxon>
        <taxon>Gunneridae</taxon>
        <taxon>Pentapetalae</taxon>
        <taxon>asterids</taxon>
        <taxon>campanulids</taxon>
        <taxon>Asterales</taxon>
        <taxon>Asteraceae</taxon>
        <taxon>Cichorioideae</taxon>
        <taxon>Cichorieae</taxon>
        <taxon>Lactucinae</taxon>
        <taxon>Lactuca</taxon>
    </lineage>
</organism>
<accession>A0A9R1XT07</accession>